<organism evidence="2">
    <name type="scientific">Ruegeria sp. PrR005</name>
    <dbReference type="NCBI Taxonomy" id="2706882"/>
    <lineage>
        <taxon>Bacteria</taxon>
        <taxon>Pseudomonadati</taxon>
        <taxon>Pseudomonadota</taxon>
        <taxon>Alphaproteobacteria</taxon>
        <taxon>Rhodobacterales</taxon>
        <taxon>Roseobacteraceae</taxon>
        <taxon>Ruegeria</taxon>
    </lineage>
</organism>
<gene>
    <name evidence="2" type="ORF">G0P99_12045</name>
</gene>
<dbReference type="Pfam" id="PF02796">
    <property type="entry name" value="HTH_7"/>
    <property type="match status" value="1"/>
</dbReference>
<name>A0A6B2NNJ7_9RHOB</name>
<accession>A0A6B2NNJ7</accession>
<dbReference type="GO" id="GO:0000150">
    <property type="term" value="F:DNA strand exchange activity"/>
    <property type="evidence" value="ECO:0007669"/>
    <property type="project" value="InterPro"/>
</dbReference>
<dbReference type="RefSeq" id="WP_164130157.1">
    <property type="nucleotide sequence ID" value="NZ_JAAGOX010000019.1"/>
</dbReference>
<reference evidence="2" key="1">
    <citation type="submission" date="2020-02" db="EMBL/GenBank/DDBJ databases">
        <title>Delineation of the pyrene-degrading pathway in Roseobacter clade bacteria by genomic analysis.</title>
        <authorList>
            <person name="Zhou H."/>
            <person name="Wang H."/>
        </authorList>
    </citation>
    <scope>NUCLEOTIDE SEQUENCE</scope>
    <source>
        <strain evidence="2">PrR005</strain>
    </source>
</reference>
<dbReference type="EMBL" id="JAAGOX010000019">
    <property type="protein sequence ID" value="NDW45692.1"/>
    <property type="molecule type" value="Genomic_DNA"/>
</dbReference>
<feature type="domain" description="Resolvase HTH" evidence="1">
    <location>
        <begin position="19"/>
        <end position="61"/>
    </location>
</feature>
<dbReference type="InterPro" id="IPR006120">
    <property type="entry name" value="Resolvase_HTH_dom"/>
</dbReference>
<evidence type="ECO:0000259" key="1">
    <source>
        <dbReference type="Pfam" id="PF02796"/>
    </source>
</evidence>
<proteinExistence type="predicted"/>
<dbReference type="GO" id="GO:0003677">
    <property type="term" value="F:DNA binding"/>
    <property type="evidence" value="ECO:0007669"/>
    <property type="project" value="InterPro"/>
</dbReference>
<dbReference type="InterPro" id="IPR009057">
    <property type="entry name" value="Homeodomain-like_sf"/>
</dbReference>
<dbReference type="AlphaFoldDB" id="A0A6B2NNJ7"/>
<dbReference type="SUPFAM" id="SSF46689">
    <property type="entry name" value="Homeodomain-like"/>
    <property type="match status" value="1"/>
</dbReference>
<evidence type="ECO:0000313" key="2">
    <source>
        <dbReference type="EMBL" id="NDW45692.1"/>
    </source>
</evidence>
<sequence length="75" mass="8343">MPETLIEHAKIEQPEAYRGRKSSYDRDQLNLVLDMTNTGAGTSEVARAAGLSRQTVLRIRRDLAEAEAGLARWGM</sequence>
<dbReference type="Gene3D" id="1.10.10.60">
    <property type="entry name" value="Homeodomain-like"/>
    <property type="match status" value="1"/>
</dbReference>
<protein>
    <submittedName>
        <fullName evidence="2">Helix-turn-helix domain-containing protein</fullName>
    </submittedName>
</protein>
<comment type="caution">
    <text evidence="2">The sequence shown here is derived from an EMBL/GenBank/DDBJ whole genome shotgun (WGS) entry which is preliminary data.</text>
</comment>